<dbReference type="GO" id="GO:0004748">
    <property type="term" value="F:ribonucleoside-diphosphate reductase activity, thioredoxin disulfide as acceptor"/>
    <property type="evidence" value="ECO:0007669"/>
    <property type="project" value="UniProtKB-EC"/>
</dbReference>
<evidence type="ECO:0000259" key="6">
    <source>
        <dbReference type="Pfam" id="PF12637"/>
    </source>
</evidence>
<keyword evidence="4" id="KW-0547">Nucleotide-binding</keyword>
<feature type="domain" description="TSCPD" evidence="6">
    <location>
        <begin position="6"/>
        <end position="81"/>
    </location>
</feature>
<proteinExistence type="inferred from homology"/>
<dbReference type="Pfam" id="PF12637">
    <property type="entry name" value="TSCPD"/>
    <property type="match status" value="1"/>
</dbReference>
<evidence type="ECO:0000256" key="3">
    <source>
        <dbReference type="ARBA" id="ARBA00022634"/>
    </source>
</evidence>
<evidence type="ECO:0000256" key="2">
    <source>
        <dbReference type="ARBA" id="ARBA00012274"/>
    </source>
</evidence>
<gene>
    <name evidence="7" type="ORF">SAMN05216582_12072</name>
</gene>
<evidence type="ECO:0000256" key="5">
    <source>
        <dbReference type="ARBA" id="ARBA00047754"/>
    </source>
</evidence>
<dbReference type="InterPro" id="IPR024434">
    <property type="entry name" value="TSCPD_dom"/>
</dbReference>
<reference evidence="7 8" key="1">
    <citation type="submission" date="2016-11" db="EMBL/GenBank/DDBJ databases">
        <authorList>
            <person name="Jaros S."/>
            <person name="Januszkiewicz K."/>
            <person name="Wedrychowicz H."/>
        </authorList>
    </citation>
    <scope>NUCLEOTIDE SEQUENCE [LARGE SCALE GENOMIC DNA]</scope>
    <source>
        <strain evidence="7 8">HD4</strain>
    </source>
</reference>
<evidence type="ECO:0000256" key="1">
    <source>
        <dbReference type="ARBA" id="ARBA00007405"/>
    </source>
</evidence>
<evidence type="ECO:0000313" key="8">
    <source>
        <dbReference type="Proteomes" id="UP000184263"/>
    </source>
</evidence>
<evidence type="ECO:0000256" key="4">
    <source>
        <dbReference type="ARBA" id="ARBA00022741"/>
    </source>
</evidence>
<dbReference type="OrthoDB" id="9801525at2"/>
<dbReference type="InterPro" id="IPR023806">
    <property type="entry name" value="CHP03905"/>
</dbReference>
<dbReference type="EMBL" id="FRBC01000020">
    <property type="protein sequence ID" value="SHK84887.1"/>
    <property type="molecule type" value="Genomic_DNA"/>
</dbReference>
<dbReference type="AlphaFoldDB" id="A0A1M6VTW6"/>
<dbReference type="GO" id="GO:0071897">
    <property type="term" value="P:DNA biosynthetic process"/>
    <property type="evidence" value="ECO:0007669"/>
    <property type="project" value="UniProtKB-KW"/>
</dbReference>
<protein>
    <recommendedName>
        <fullName evidence="2">ribonucleoside-diphosphate reductase</fullName>
        <ecNumber evidence="2">1.17.4.1</ecNumber>
    </recommendedName>
</protein>
<keyword evidence="3" id="KW-0237">DNA synthesis</keyword>
<dbReference type="NCBIfam" id="TIGR03905">
    <property type="entry name" value="TIGR03905_4_Cys"/>
    <property type="match status" value="1"/>
</dbReference>
<dbReference type="EC" id="1.17.4.1" evidence="2"/>
<evidence type="ECO:0000313" key="7">
    <source>
        <dbReference type="EMBL" id="SHK84887.1"/>
    </source>
</evidence>
<dbReference type="GO" id="GO:0000166">
    <property type="term" value="F:nucleotide binding"/>
    <property type="evidence" value="ECO:0007669"/>
    <property type="project" value="UniProtKB-KW"/>
</dbReference>
<organism evidence="7 8">
    <name type="scientific">Selenomonas ruminantium</name>
    <dbReference type="NCBI Taxonomy" id="971"/>
    <lineage>
        <taxon>Bacteria</taxon>
        <taxon>Bacillati</taxon>
        <taxon>Bacillota</taxon>
        <taxon>Negativicutes</taxon>
        <taxon>Selenomonadales</taxon>
        <taxon>Selenomonadaceae</taxon>
        <taxon>Selenomonas</taxon>
    </lineage>
</organism>
<comment type="similarity">
    <text evidence="1">Belongs to the ribonucleoside diphosphate reductase class-2 family.</text>
</comment>
<name>A0A1M6VTW6_SELRU</name>
<sequence>MSTYEYKTQGTCSKKIIVELEGKTIKSVKFEGGCAGNLSGISKLVVGMDIDHVIERFAGNTCGPRATSCPDQLAIALKEAYAAQQMM</sequence>
<dbReference type="Proteomes" id="UP000184263">
    <property type="component" value="Unassembled WGS sequence"/>
</dbReference>
<accession>A0A1M6VTW6</accession>
<comment type="catalytic activity">
    <reaction evidence="5">
        <text>a 2'-deoxyribonucleoside 5'-diphosphate + [thioredoxin]-disulfide + H2O = a ribonucleoside 5'-diphosphate + [thioredoxin]-dithiol</text>
        <dbReference type="Rhea" id="RHEA:23252"/>
        <dbReference type="Rhea" id="RHEA-COMP:10698"/>
        <dbReference type="Rhea" id="RHEA-COMP:10700"/>
        <dbReference type="ChEBI" id="CHEBI:15377"/>
        <dbReference type="ChEBI" id="CHEBI:29950"/>
        <dbReference type="ChEBI" id="CHEBI:50058"/>
        <dbReference type="ChEBI" id="CHEBI:57930"/>
        <dbReference type="ChEBI" id="CHEBI:73316"/>
        <dbReference type="EC" id="1.17.4.1"/>
    </reaction>
</comment>